<feature type="domain" description="PH" evidence="3">
    <location>
        <begin position="582"/>
        <end position="684"/>
    </location>
</feature>
<dbReference type="InterPro" id="IPR027267">
    <property type="entry name" value="AH/BAR_dom_sf"/>
</dbReference>
<dbReference type="SUPFAM" id="SSF103657">
    <property type="entry name" value="BAR/IMD domain-like"/>
    <property type="match status" value="1"/>
</dbReference>
<sequence length="709" mass="72764">MDPLTAALAGLDTSSKSQSNSRNTQLHALEQQQQQSADAVAGSNGPAAAGSCGSGAAGNHSRNPSLLSIDPLSAAIQDGDDDNDNDNDNDNGVAADEQSDTLSPLSSPGAAAAEAAAIANGGAGNGSSSANSSGSGSASRPIAVPLPSLPDPDLNPEELGQLLQRASPAISDTRFSMEEFLKNKSALATAARRELGGGSGTPAADMDDDVGSCLEGSGHEAELARQGEHLSSLLQGVGEECKVNRELAGLLAERLDSSRKALECLLRLVTCLMEAEAAYSSAMSAAAKAAAAGPLAAPADSGGLAAAVEGLVQLPAAAAAGHRQLYLDLQTLVEAVRALWRKYNAAAKELKNSVSTAQRQIDSSCKQLQHCLSEHRAACEAFDAVVVWQSTGHARSSSSSDAAHHQQQQHRRGNSSSSVEAVGDAWTGAAGMAVAALHLAAGSSGSSGVLRPRFAAAPTRDPWASEGKLAAEQAALQKWQDQERELLQRGFDALQALEQERMAALMQAGQALAESYSSAVAGMPAAAAMLQGMLGGLGDAGEAGVQHLAQVAAGMRATSEQLAARQAEAVCVVSQELFCSPEIIRQGAMELWQPKSSSWAGAHFVLTRAGFLHWFASMEDVTPLEPPLNLCRCSFEAGAAPVFHLVEAGSGGWLVGRGSRKITLQASSIEECCEWAIALREAIALASSTGAAAASSVSTGKSLPSRLSR</sequence>
<evidence type="ECO:0000256" key="2">
    <source>
        <dbReference type="SAM" id="MobiDB-lite"/>
    </source>
</evidence>
<name>A0A383VDD9_TETOB</name>
<reference evidence="4 5" key="1">
    <citation type="submission" date="2016-10" db="EMBL/GenBank/DDBJ databases">
        <authorList>
            <person name="Cai Z."/>
        </authorList>
    </citation>
    <scope>NUCLEOTIDE SEQUENCE [LARGE SCALE GENOMIC DNA]</scope>
</reference>
<feature type="compositionally biased region" description="Low complexity" evidence="2">
    <location>
        <begin position="31"/>
        <end position="51"/>
    </location>
</feature>
<feature type="compositionally biased region" description="Polar residues" evidence="2">
    <location>
        <begin position="12"/>
        <end position="26"/>
    </location>
</feature>
<feature type="compositionally biased region" description="Low complexity" evidence="2">
    <location>
        <begin position="122"/>
        <end position="139"/>
    </location>
</feature>
<feature type="region of interest" description="Disordered" evidence="2">
    <location>
        <begin position="122"/>
        <end position="157"/>
    </location>
</feature>
<dbReference type="Gene3D" id="1.20.1270.60">
    <property type="entry name" value="Arfaptin homology (AH) domain/BAR domain"/>
    <property type="match status" value="1"/>
</dbReference>
<accession>A0A383VDD9</accession>
<evidence type="ECO:0000256" key="1">
    <source>
        <dbReference type="SAM" id="Coils"/>
    </source>
</evidence>
<dbReference type="InterPro" id="IPR011993">
    <property type="entry name" value="PH-like_dom_sf"/>
</dbReference>
<keyword evidence="1" id="KW-0175">Coiled coil</keyword>
<protein>
    <recommendedName>
        <fullName evidence="3">PH domain-containing protein</fullName>
    </recommendedName>
</protein>
<feature type="compositionally biased region" description="Acidic residues" evidence="2">
    <location>
        <begin position="78"/>
        <end position="89"/>
    </location>
</feature>
<evidence type="ECO:0000313" key="4">
    <source>
        <dbReference type="EMBL" id="SZX62789.1"/>
    </source>
</evidence>
<dbReference type="EMBL" id="FNXT01000264">
    <property type="protein sequence ID" value="SZX62789.1"/>
    <property type="molecule type" value="Genomic_DNA"/>
</dbReference>
<gene>
    <name evidence="4" type="ORF">BQ4739_LOCUS3372</name>
</gene>
<dbReference type="AlphaFoldDB" id="A0A383VDD9"/>
<proteinExistence type="predicted"/>
<dbReference type="InterPro" id="IPR001849">
    <property type="entry name" value="PH_domain"/>
</dbReference>
<keyword evidence="5" id="KW-1185">Reference proteome</keyword>
<dbReference type="Proteomes" id="UP000256970">
    <property type="component" value="Unassembled WGS sequence"/>
</dbReference>
<organism evidence="4 5">
    <name type="scientific">Tetradesmus obliquus</name>
    <name type="common">Green alga</name>
    <name type="synonym">Acutodesmus obliquus</name>
    <dbReference type="NCBI Taxonomy" id="3088"/>
    <lineage>
        <taxon>Eukaryota</taxon>
        <taxon>Viridiplantae</taxon>
        <taxon>Chlorophyta</taxon>
        <taxon>core chlorophytes</taxon>
        <taxon>Chlorophyceae</taxon>
        <taxon>CS clade</taxon>
        <taxon>Sphaeropleales</taxon>
        <taxon>Scenedesmaceae</taxon>
        <taxon>Tetradesmus</taxon>
    </lineage>
</organism>
<dbReference type="PROSITE" id="PS50003">
    <property type="entry name" value="PH_DOMAIN"/>
    <property type="match status" value="1"/>
</dbReference>
<feature type="region of interest" description="Disordered" evidence="2">
    <location>
        <begin position="1"/>
        <end position="110"/>
    </location>
</feature>
<dbReference type="SMART" id="SM00233">
    <property type="entry name" value="PH"/>
    <property type="match status" value="1"/>
</dbReference>
<dbReference type="SUPFAM" id="SSF50729">
    <property type="entry name" value="PH domain-like"/>
    <property type="match status" value="1"/>
</dbReference>
<evidence type="ECO:0000259" key="3">
    <source>
        <dbReference type="PROSITE" id="PS50003"/>
    </source>
</evidence>
<dbReference type="Gene3D" id="2.30.29.30">
    <property type="entry name" value="Pleckstrin-homology domain (PH domain)/Phosphotyrosine-binding domain (PTB)"/>
    <property type="match status" value="1"/>
</dbReference>
<feature type="coiled-coil region" evidence="1">
    <location>
        <begin position="469"/>
        <end position="514"/>
    </location>
</feature>
<evidence type="ECO:0000313" key="5">
    <source>
        <dbReference type="Proteomes" id="UP000256970"/>
    </source>
</evidence>
<feature type="region of interest" description="Disordered" evidence="2">
    <location>
        <begin position="395"/>
        <end position="420"/>
    </location>
</feature>